<gene>
    <name evidence="2" type="ordered locus">Psta_1991</name>
</gene>
<keyword evidence="1" id="KW-0812">Transmembrane</keyword>
<feature type="transmembrane region" description="Helical" evidence="1">
    <location>
        <begin position="52"/>
        <end position="70"/>
    </location>
</feature>
<protein>
    <submittedName>
        <fullName evidence="2">Uncharacterized protein</fullName>
    </submittedName>
</protein>
<dbReference type="eggNOG" id="ENOG503306N">
    <property type="taxonomic scope" value="Bacteria"/>
</dbReference>
<proteinExistence type="predicted"/>
<sequence>MRTLSPAHTLMKFAKYVFNIAGIYGLLVLLPQYFLEGKTGRDFPPPITHPEFFYGFIGVAIVWQLAFLLIARDPRRYRLMMVPAMVEKFSFGISTSFLFAAERTNANIFAASMLDVILGILFVLAFWMTRDCGADESSPRSSTAQ</sequence>
<feature type="transmembrane region" description="Helical" evidence="1">
    <location>
        <begin position="12"/>
        <end position="32"/>
    </location>
</feature>
<dbReference type="Proteomes" id="UP000001887">
    <property type="component" value="Chromosome"/>
</dbReference>
<dbReference type="EMBL" id="CP001848">
    <property type="protein sequence ID" value="ADB16665.1"/>
    <property type="molecule type" value="Genomic_DNA"/>
</dbReference>
<keyword evidence="1" id="KW-0472">Membrane</keyword>
<keyword evidence="3" id="KW-1185">Reference proteome</keyword>
<evidence type="ECO:0000313" key="2">
    <source>
        <dbReference type="EMBL" id="ADB16665.1"/>
    </source>
</evidence>
<evidence type="ECO:0000256" key="1">
    <source>
        <dbReference type="SAM" id="Phobius"/>
    </source>
</evidence>
<accession>D2R0R7</accession>
<organism evidence="2 3">
    <name type="scientific">Pirellula staleyi (strain ATCC 27377 / DSM 6068 / ICPB 4128)</name>
    <name type="common">Pirella staleyi</name>
    <dbReference type="NCBI Taxonomy" id="530564"/>
    <lineage>
        <taxon>Bacteria</taxon>
        <taxon>Pseudomonadati</taxon>
        <taxon>Planctomycetota</taxon>
        <taxon>Planctomycetia</taxon>
        <taxon>Pirellulales</taxon>
        <taxon>Pirellulaceae</taxon>
        <taxon>Pirellula</taxon>
    </lineage>
</organism>
<evidence type="ECO:0000313" key="3">
    <source>
        <dbReference type="Proteomes" id="UP000001887"/>
    </source>
</evidence>
<dbReference type="STRING" id="530564.Psta_1991"/>
<reference evidence="2 3" key="1">
    <citation type="journal article" date="2009" name="Stand. Genomic Sci.">
        <title>Complete genome sequence of Pirellula staleyi type strain (ATCC 27377).</title>
        <authorList>
            <person name="Clum A."/>
            <person name="Tindall B.J."/>
            <person name="Sikorski J."/>
            <person name="Ivanova N."/>
            <person name="Mavrommatis K."/>
            <person name="Lucas S."/>
            <person name="Glavina del Rio T."/>
            <person name="Nolan M."/>
            <person name="Chen F."/>
            <person name="Tice H."/>
            <person name="Pitluck S."/>
            <person name="Cheng J.F."/>
            <person name="Chertkov O."/>
            <person name="Brettin T."/>
            <person name="Han C."/>
            <person name="Detter J.C."/>
            <person name="Kuske C."/>
            <person name="Bruce D."/>
            <person name="Goodwin L."/>
            <person name="Ovchinikova G."/>
            <person name="Pati A."/>
            <person name="Mikhailova N."/>
            <person name="Chen A."/>
            <person name="Palaniappan K."/>
            <person name="Land M."/>
            <person name="Hauser L."/>
            <person name="Chang Y.J."/>
            <person name="Jeffries C.D."/>
            <person name="Chain P."/>
            <person name="Rohde M."/>
            <person name="Goker M."/>
            <person name="Bristow J."/>
            <person name="Eisen J.A."/>
            <person name="Markowitz V."/>
            <person name="Hugenholtz P."/>
            <person name="Kyrpides N.C."/>
            <person name="Klenk H.P."/>
            <person name="Lapidus A."/>
        </authorList>
    </citation>
    <scope>NUCLEOTIDE SEQUENCE [LARGE SCALE GENOMIC DNA]</scope>
    <source>
        <strain evidence="3">ATCC 27377 / DSM 6068 / ICPB 4128</strain>
    </source>
</reference>
<keyword evidence="1" id="KW-1133">Transmembrane helix</keyword>
<dbReference type="HOGENOM" id="CLU_2024544_0_0_0"/>
<dbReference type="AlphaFoldDB" id="D2R0R7"/>
<name>D2R0R7_PIRSD</name>
<feature type="transmembrane region" description="Helical" evidence="1">
    <location>
        <begin position="107"/>
        <end position="128"/>
    </location>
</feature>
<dbReference type="KEGG" id="psl:Psta_1991"/>